<dbReference type="Gene3D" id="2.30.30.100">
    <property type="match status" value="1"/>
</dbReference>
<evidence type="ECO:0000256" key="5">
    <source>
        <dbReference type="ARBA" id="ARBA00023267"/>
    </source>
</evidence>
<dbReference type="InterPro" id="IPR004408">
    <property type="entry name" value="Biotin_CoA_COase_ligase"/>
</dbReference>
<comment type="caution">
    <text evidence="8">The sequence shown here is derived from an EMBL/GenBank/DDBJ whole genome shotgun (WGS) entry which is preliminary data.</text>
</comment>
<keyword evidence="1 6" id="KW-0436">Ligase</keyword>
<dbReference type="RefSeq" id="WP_155610098.1">
    <property type="nucleotide sequence ID" value="NZ_WNZW01000002.1"/>
</dbReference>
<comment type="function">
    <text evidence="6">Acts both as a biotin--[acetyl-CoA-carboxylase] ligase and a repressor.</text>
</comment>
<feature type="DNA-binding region" description="H-T-H motif" evidence="6">
    <location>
        <begin position="20"/>
        <end position="39"/>
    </location>
</feature>
<keyword evidence="4 6" id="KW-0238">DNA-binding</keyword>
<dbReference type="InterPro" id="IPR008988">
    <property type="entry name" value="Transcriptional_repressor_C"/>
</dbReference>
<reference evidence="8 9" key="1">
    <citation type="submission" date="2019-11" db="EMBL/GenBank/DDBJ databases">
        <title>Draft genome sequences of five Paenibacillus species of dairy origin.</title>
        <authorList>
            <person name="Olajide A.M."/>
            <person name="Chen S."/>
            <person name="Lapointe G."/>
        </authorList>
    </citation>
    <scope>NUCLEOTIDE SEQUENCE [LARGE SCALE GENOMIC DNA]</scope>
    <source>
        <strain evidence="8 9">12CR55</strain>
    </source>
</reference>
<protein>
    <recommendedName>
        <fullName evidence="6">Bifunctional ligase/repressor BirA</fullName>
    </recommendedName>
    <alternativeName>
        <fullName evidence="6">Biotin--[acetyl-CoA-carboxylase] ligase</fullName>
        <ecNumber evidence="6">6.3.4.15</ecNumber>
    </alternativeName>
    <alternativeName>
        <fullName evidence="6">Biotin--protein ligase</fullName>
    </alternativeName>
    <alternativeName>
        <fullName evidence="6">Biotin-[acetyl-CoA carboxylase] synthetase</fullName>
    </alternativeName>
</protein>
<dbReference type="InterPro" id="IPR036388">
    <property type="entry name" value="WH-like_DNA-bd_sf"/>
</dbReference>
<dbReference type="AlphaFoldDB" id="A0A7X3CMB9"/>
<comment type="caution">
    <text evidence="6">Lacks conserved residue(s) required for the propagation of feature annotation.</text>
</comment>
<dbReference type="GO" id="GO:0009249">
    <property type="term" value="P:protein lipoylation"/>
    <property type="evidence" value="ECO:0007669"/>
    <property type="project" value="UniProtKB-ARBA"/>
</dbReference>
<dbReference type="CDD" id="cd00090">
    <property type="entry name" value="HTH_ARSR"/>
    <property type="match status" value="1"/>
</dbReference>
<dbReference type="Gene3D" id="1.10.10.10">
    <property type="entry name" value="Winged helix-like DNA-binding domain superfamily/Winged helix DNA-binding domain"/>
    <property type="match status" value="1"/>
</dbReference>
<dbReference type="PANTHER" id="PTHR12835:SF5">
    <property type="entry name" value="BIOTIN--PROTEIN LIGASE"/>
    <property type="match status" value="1"/>
</dbReference>
<dbReference type="OrthoDB" id="9807064at2"/>
<evidence type="ECO:0000256" key="6">
    <source>
        <dbReference type="HAMAP-Rule" id="MF_00978"/>
    </source>
</evidence>
<evidence type="ECO:0000256" key="4">
    <source>
        <dbReference type="ARBA" id="ARBA00023125"/>
    </source>
</evidence>
<dbReference type="GO" id="GO:0005524">
    <property type="term" value="F:ATP binding"/>
    <property type="evidence" value="ECO:0007669"/>
    <property type="project" value="UniProtKB-UniRule"/>
</dbReference>
<dbReference type="InterPro" id="IPR013196">
    <property type="entry name" value="HTH_11"/>
</dbReference>
<dbReference type="GO" id="GO:0005737">
    <property type="term" value="C:cytoplasm"/>
    <property type="evidence" value="ECO:0007669"/>
    <property type="project" value="TreeGrafter"/>
</dbReference>
<comment type="catalytic activity">
    <reaction evidence="6">
        <text>biotin + L-lysyl-[protein] + ATP = N(6)-biotinyl-L-lysyl-[protein] + AMP + diphosphate + H(+)</text>
        <dbReference type="Rhea" id="RHEA:11756"/>
        <dbReference type="Rhea" id="RHEA-COMP:9752"/>
        <dbReference type="Rhea" id="RHEA-COMP:10505"/>
        <dbReference type="ChEBI" id="CHEBI:15378"/>
        <dbReference type="ChEBI" id="CHEBI:29969"/>
        <dbReference type="ChEBI" id="CHEBI:30616"/>
        <dbReference type="ChEBI" id="CHEBI:33019"/>
        <dbReference type="ChEBI" id="CHEBI:57586"/>
        <dbReference type="ChEBI" id="CHEBI:83144"/>
        <dbReference type="ChEBI" id="CHEBI:456215"/>
        <dbReference type="EC" id="6.3.4.15"/>
    </reaction>
</comment>
<dbReference type="Pfam" id="PF03099">
    <property type="entry name" value="BPL_LplA_LipB"/>
    <property type="match status" value="1"/>
</dbReference>
<dbReference type="InterPro" id="IPR003142">
    <property type="entry name" value="BPL_C"/>
</dbReference>
<evidence type="ECO:0000256" key="1">
    <source>
        <dbReference type="ARBA" id="ARBA00022598"/>
    </source>
</evidence>
<accession>A0A7X3CMB9</accession>
<dbReference type="EMBL" id="WNZW01000002">
    <property type="protein sequence ID" value="MUG44654.1"/>
    <property type="molecule type" value="Genomic_DNA"/>
</dbReference>
<evidence type="ECO:0000313" key="8">
    <source>
        <dbReference type="EMBL" id="MUG44654.1"/>
    </source>
</evidence>
<dbReference type="GO" id="GO:0006355">
    <property type="term" value="P:regulation of DNA-templated transcription"/>
    <property type="evidence" value="ECO:0007669"/>
    <property type="project" value="UniProtKB-UniRule"/>
</dbReference>
<comment type="similarity">
    <text evidence="6">Belongs to the biotin--protein ligase family.</text>
</comment>
<dbReference type="InterPro" id="IPR036390">
    <property type="entry name" value="WH_DNA-bd_sf"/>
</dbReference>
<feature type="binding site" evidence="6">
    <location>
        <position position="115"/>
    </location>
    <ligand>
        <name>biotin</name>
        <dbReference type="ChEBI" id="CHEBI:57586"/>
    </ligand>
</feature>
<gene>
    <name evidence="6" type="primary">birA</name>
    <name evidence="8" type="ORF">GNP95_06565</name>
</gene>
<dbReference type="GO" id="GO:0004077">
    <property type="term" value="F:biotin--[biotin carboxyl-carrier protein] ligase activity"/>
    <property type="evidence" value="ECO:0007669"/>
    <property type="project" value="UniProtKB-UniRule"/>
</dbReference>
<organism evidence="8 9">
    <name type="scientific">Paenibacillus woosongensis</name>
    <dbReference type="NCBI Taxonomy" id="307580"/>
    <lineage>
        <taxon>Bacteria</taxon>
        <taxon>Bacillati</taxon>
        <taxon>Bacillota</taxon>
        <taxon>Bacilli</taxon>
        <taxon>Bacillales</taxon>
        <taxon>Paenibacillaceae</taxon>
        <taxon>Paenibacillus</taxon>
    </lineage>
</organism>
<dbReference type="Gene3D" id="3.30.930.10">
    <property type="entry name" value="Bira Bifunctional Protein, Domain 2"/>
    <property type="match status" value="1"/>
</dbReference>
<feature type="binding site" evidence="6">
    <location>
        <begin position="119"/>
        <end position="121"/>
    </location>
    <ligand>
        <name>biotin</name>
        <dbReference type="ChEBI" id="CHEBI:57586"/>
    </ligand>
</feature>
<dbReference type="HAMAP" id="MF_00978">
    <property type="entry name" value="Bifunct_BirA"/>
    <property type="match status" value="1"/>
</dbReference>
<dbReference type="InterPro" id="IPR045864">
    <property type="entry name" value="aa-tRNA-synth_II/BPL/LPL"/>
</dbReference>
<keyword evidence="6" id="KW-0678">Repressor</keyword>
<dbReference type="SUPFAM" id="SSF55681">
    <property type="entry name" value="Class II aaRS and biotin synthetases"/>
    <property type="match status" value="1"/>
</dbReference>
<dbReference type="InterPro" id="IPR011991">
    <property type="entry name" value="ArsR-like_HTH"/>
</dbReference>
<evidence type="ECO:0000259" key="7">
    <source>
        <dbReference type="PROSITE" id="PS51733"/>
    </source>
</evidence>
<dbReference type="EC" id="6.3.4.15" evidence="6"/>
<dbReference type="NCBIfam" id="TIGR00121">
    <property type="entry name" value="birA_ligase"/>
    <property type="match status" value="1"/>
</dbReference>
<dbReference type="Pfam" id="PF02237">
    <property type="entry name" value="BPL_C"/>
    <property type="match status" value="1"/>
</dbReference>
<dbReference type="SUPFAM" id="SSF50037">
    <property type="entry name" value="C-terminal domain of transcriptional repressors"/>
    <property type="match status" value="1"/>
</dbReference>
<keyword evidence="3 6" id="KW-0067">ATP-binding</keyword>
<dbReference type="SUPFAM" id="SSF46785">
    <property type="entry name" value="Winged helix' DNA-binding domain"/>
    <property type="match status" value="1"/>
</dbReference>
<dbReference type="Pfam" id="PF08279">
    <property type="entry name" value="HTH_11"/>
    <property type="match status" value="1"/>
</dbReference>
<dbReference type="GO" id="GO:0003677">
    <property type="term" value="F:DNA binding"/>
    <property type="evidence" value="ECO:0007669"/>
    <property type="project" value="UniProtKB-UniRule"/>
</dbReference>
<evidence type="ECO:0000313" key="9">
    <source>
        <dbReference type="Proteomes" id="UP000447876"/>
    </source>
</evidence>
<dbReference type="PANTHER" id="PTHR12835">
    <property type="entry name" value="BIOTIN PROTEIN LIGASE"/>
    <property type="match status" value="1"/>
</dbReference>
<evidence type="ECO:0000256" key="3">
    <source>
        <dbReference type="ARBA" id="ARBA00022840"/>
    </source>
</evidence>
<feature type="binding site" evidence="6">
    <location>
        <position position="186"/>
    </location>
    <ligand>
        <name>biotin</name>
        <dbReference type="ChEBI" id="CHEBI:57586"/>
    </ligand>
</feature>
<dbReference type="InterPro" id="IPR030855">
    <property type="entry name" value="Bifunct_BirA"/>
</dbReference>
<dbReference type="InterPro" id="IPR004143">
    <property type="entry name" value="BPL_LPL_catalytic"/>
</dbReference>
<dbReference type="Proteomes" id="UP000447876">
    <property type="component" value="Unassembled WGS sequence"/>
</dbReference>
<dbReference type="CDD" id="cd16442">
    <property type="entry name" value="BPL"/>
    <property type="match status" value="1"/>
</dbReference>
<keyword evidence="5 6" id="KW-0092">Biotin</keyword>
<name>A0A7X3CMB9_9BACL</name>
<dbReference type="GO" id="GO:0016740">
    <property type="term" value="F:transferase activity"/>
    <property type="evidence" value="ECO:0007669"/>
    <property type="project" value="UniProtKB-ARBA"/>
</dbReference>
<keyword evidence="2 6" id="KW-0547">Nucleotide-binding</keyword>
<dbReference type="PROSITE" id="PS51733">
    <property type="entry name" value="BPL_LPL_CATALYTIC"/>
    <property type="match status" value="1"/>
</dbReference>
<keyword evidence="6" id="KW-0805">Transcription regulation</keyword>
<proteinExistence type="inferred from homology"/>
<evidence type="ECO:0000256" key="2">
    <source>
        <dbReference type="ARBA" id="ARBA00022741"/>
    </source>
</evidence>
<sequence length="327" mass="35769">MSDSRLLDMLQSRPGEYISGEEISRKLSISRTAVWKQINKLREEGYEFEAVSRKGYRLVSKPEKLEYSTLLQALSTVSFGQTLKLMDVTTSTQEEVRLLAEHGASEGTLVIAEEQTIGRGRQGRKWHSPAGKGIWMSLLLRPQLPLSAAPQLTLLTAVAVCRAIRAVTGIGVGIKWPNDLLVRGRKICGILLESVGEDEMIRYCIAGIGIDANLEPDDLPPELASIATSLQIESGRKVDRAVLIGAVMTEMEKLYGLYMEEGFAPIGHLWEALSVTTGQQITVKTAQGEVSGRAIGLDERGGLLIMQEDNSLTTIFSGEVHFDGCNP</sequence>
<feature type="domain" description="BPL/LPL catalytic" evidence="7">
    <location>
        <begin position="68"/>
        <end position="259"/>
    </location>
</feature>
<keyword evidence="6" id="KW-0804">Transcription</keyword>